<dbReference type="Proteomes" id="UP000467841">
    <property type="component" value="Unassembled WGS sequence"/>
</dbReference>
<dbReference type="EMBL" id="CACVBM020000621">
    <property type="protein sequence ID" value="CAA7021505.1"/>
    <property type="molecule type" value="Genomic_DNA"/>
</dbReference>
<evidence type="ECO:0000256" key="1">
    <source>
        <dbReference type="ARBA" id="ARBA00010858"/>
    </source>
</evidence>
<evidence type="ECO:0000313" key="10">
    <source>
        <dbReference type="Proteomes" id="UP000467841"/>
    </source>
</evidence>
<evidence type="ECO:0000256" key="6">
    <source>
        <dbReference type="RuleBase" id="RU000540"/>
    </source>
</evidence>
<keyword evidence="10" id="KW-1185">Reference proteome</keyword>
<dbReference type="PANTHER" id="PTHR33203">
    <property type="entry name" value="OLEOSIN"/>
    <property type="match status" value="1"/>
</dbReference>
<gene>
    <name evidence="9" type="ORF">MERR_LOCUS8740</name>
</gene>
<dbReference type="GO" id="GO:0048608">
    <property type="term" value="P:reproductive structure development"/>
    <property type="evidence" value="ECO:0007669"/>
    <property type="project" value="UniProtKB-ARBA"/>
</dbReference>
<evidence type="ECO:0000256" key="8">
    <source>
        <dbReference type="SAM" id="Phobius"/>
    </source>
</evidence>
<dbReference type="PROSITE" id="PS00811">
    <property type="entry name" value="OLEOSINS"/>
    <property type="match status" value="1"/>
</dbReference>
<evidence type="ECO:0000256" key="3">
    <source>
        <dbReference type="ARBA" id="ARBA00022692"/>
    </source>
</evidence>
<proteinExistence type="inferred from homology"/>
<evidence type="ECO:0000256" key="2">
    <source>
        <dbReference type="ARBA" id="ARBA00022677"/>
    </source>
</evidence>
<comment type="subcellular location">
    <subcellularLocation>
        <location evidence="6">Lipid droplet</location>
    </subcellularLocation>
    <subcellularLocation>
        <location evidence="6">Membrane</location>
        <topology evidence="6">Multi-pass membrane protein</topology>
    </subcellularLocation>
</comment>
<feature type="region of interest" description="Disordered" evidence="7">
    <location>
        <begin position="125"/>
        <end position="145"/>
    </location>
</feature>
<dbReference type="PANTHER" id="PTHR33203:SF35">
    <property type="entry name" value="OLEOSIN 14.9 KDA"/>
    <property type="match status" value="1"/>
</dbReference>
<evidence type="ECO:0000256" key="5">
    <source>
        <dbReference type="ARBA" id="ARBA00023136"/>
    </source>
</evidence>
<accession>A0A6D2I5M7</accession>
<dbReference type="InterPro" id="IPR000136">
    <property type="entry name" value="Oleosin"/>
</dbReference>
<dbReference type="GO" id="GO:0019915">
    <property type="term" value="P:lipid storage"/>
    <property type="evidence" value="ECO:0007669"/>
    <property type="project" value="TreeGrafter"/>
</dbReference>
<dbReference type="AlphaFoldDB" id="A0A6D2I5M7"/>
<dbReference type="GO" id="GO:0005576">
    <property type="term" value="C:extracellular region"/>
    <property type="evidence" value="ECO:0007669"/>
    <property type="project" value="TreeGrafter"/>
</dbReference>
<sequence length="145" mass="15451">MTDQTRIHHDVVSRDTEHPKGMQMVKAATAVTAGGSLLVLSGLTLAGTVIALTIATPLLVIFSPILVPAVITVVLIITGFLASGGFGIAAITAFSWLYRHVTGSGSDQRIESARMKVGSRGLDTKYGQPNNVFHHEQQQKQKQTS</sequence>
<dbReference type="GO" id="GO:0009791">
    <property type="term" value="P:post-embryonic development"/>
    <property type="evidence" value="ECO:0007669"/>
    <property type="project" value="UniProtKB-ARBA"/>
</dbReference>
<keyword evidence="2 6" id="KW-0551">Lipid droplet</keyword>
<dbReference type="Pfam" id="PF01277">
    <property type="entry name" value="Oleosin"/>
    <property type="match status" value="1"/>
</dbReference>
<evidence type="ECO:0000256" key="4">
    <source>
        <dbReference type="ARBA" id="ARBA00022989"/>
    </source>
</evidence>
<evidence type="ECO:0000256" key="7">
    <source>
        <dbReference type="SAM" id="MobiDB-lite"/>
    </source>
</evidence>
<dbReference type="GO" id="GO:0012511">
    <property type="term" value="C:monolayer-surrounded lipid storage body"/>
    <property type="evidence" value="ECO:0007669"/>
    <property type="project" value="InterPro"/>
</dbReference>
<keyword evidence="3 8" id="KW-0812">Transmembrane</keyword>
<comment type="similarity">
    <text evidence="1 6">Belongs to the oleosin family.</text>
</comment>
<reference evidence="9" key="1">
    <citation type="submission" date="2020-01" db="EMBL/GenBank/DDBJ databases">
        <authorList>
            <person name="Mishra B."/>
        </authorList>
    </citation>
    <scope>NUCLEOTIDE SEQUENCE [LARGE SCALE GENOMIC DNA]</scope>
</reference>
<evidence type="ECO:0000313" key="9">
    <source>
        <dbReference type="EMBL" id="CAA7021505.1"/>
    </source>
</evidence>
<comment type="caution">
    <text evidence="9">The sequence shown here is derived from an EMBL/GenBank/DDBJ whole genome shotgun (WGS) entry which is preliminary data.</text>
</comment>
<keyword evidence="5 8" id="KW-0472">Membrane</keyword>
<organism evidence="9 10">
    <name type="scientific">Microthlaspi erraticum</name>
    <dbReference type="NCBI Taxonomy" id="1685480"/>
    <lineage>
        <taxon>Eukaryota</taxon>
        <taxon>Viridiplantae</taxon>
        <taxon>Streptophyta</taxon>
        <taxon>Embryophyta</taxon>
        <taxon>Tracheophyta</taxon>
        <taxon>Spermatophyta</taxon>
        <taxon>Magnoliopsida</taxon>
        <taxon>eudicotyledons</taxon>
        <taxon>Gunneridae</taxon>
        <taxon>Pentapetalae</taxon>
        <taxon>rosids</taxon>
        <taxon>malvids</taxon>
        <taxon>Brassicales</taxon>
        <taxon>Brassicaceae</taxon>
        <taxon>Coluteocarpeae</taxon>
        <taxon>Microthlaspi</taxon>
    </lineage>
</organism>
<feature type="transmembrane region" description="Helical" evidence="8">
    <location>
        <begin position="30"/>
        <end position="59"/>
    </location>
</feature>
<protein>
    <recommendedName>
        <fullName evidence="6">Oleosin</fullName>
    </recommendedName>
</protein>
<dbReference type="OrthoDB" id="690239at2759"/>
<dbReference type="GO" id="GO:0016020">
    <property type="term" value="C:membrane"/>
    <property type="evidence" value="ECO:0007669"/>
    <property type="project" value="UniProtKB-SubCell"/>
</dbReference>
<name>A0A6D2I5M7_9BRAS</name>
<feature type="transmembrane region" description="Helical" evidence="8">
    <location>
        <begin position="65"/>
        <end position="98"/>
    </location>
</feature>
<keyword evidence="4 8" id="KW-1133">Transmembrane helix</keyword>